<dbReference type="EMBL" id="NPOA01000011">
    <property type="protein sequence ID" value="PAV28717.1"/>
    <property type="molecule type" value="Genomic_DNA"/>
</dbReference>
<keyword evidence="6" id="KW-0143">Chaperone</keyword>
<evidence type="ECO:0000256" key="1">
    <source>
        <dbReference type="ARBA" id="ARBA00004496"/>
    </source>
</evidence>
<dbReference type="InterPro" id="IPR006121">
    <property type="entry name" value="HMA_dom"/>
</dbReference>
<evidence type="ECO:0000256" key="6">
    <source>
        <dbReference type="ARBA" id="ARBA00023186"/>
    </source>
</evidence>
<protein>
    <recommendedName>
        <fullName evidence="2">Copper chaperone CopZ</fullName>
    </recommendedName>
</protein>
<dbReference type="NCBIfam" id="TIGR00003">
    <property type="entry name" value="copper ion binding protein"/>
    <property type="match status" value="1"/>
</dbReference>
<dbReference type="InterPro" id="IPR049740">
    <property type="entry name" value="CopZ"/>
</dbReference>
<dbReference type="NCBIfam" id="NF033795">
    <property type="entry name" value="chaper_CopZ_Bs"/>
    <property type="match status" value="1"/>
</dbReference>
<evidence type="ECO:0000256" key="3">
    <source>
        <dbReference type="ARBA" id="ARBA00022490"/>
    </source>
</evidence>
<dbReference type="InterPro" id="IPR006122">
    <property type="entry name" value="HMA_Cu_ion-bd"/>
</dbReference>
<evidence type="ECO:0000313" key="9">
    <source>
        <dbReference type="Proteomes" id="UP000218887"/>
    </source>
</evidence>
<accession>A0A2A2IAR5</accession>
<reference evidence="8 9" key="1">
    <citation type="submission" date="2017-08" db="EMBL/GenBank/DDBJ databases">
        <title>Virgibacillus indicus sp. nov. and Virgibacillus profoundi sp. nov, two moderately halophilic bacteria isolated from marine sediment by using the Microfluidic Streak Plate.</title>
        <authorList>
            <person name="Xu B."/>
            <person name="Hu B."/>
            <person name="Wang J."/>
            <person name="Zhu Y."/>
            <person name="Huang L."/>
            <person name="Du W."/>
            <person name="Huang Y."/>
        </authorList>
    </citation>
    <scope>NUCLEOTIDE SEQUENCE [LARGE SCALE GENOMIC DNA]</scope>
    <source>
        <strain evidence="8 9">IO3-P3-H5</strain>
    </source>
</reference>
<dbReference type="PRINTS" id="PR00946">
    <property type="entry name" value="HGSCAVENGER"/>
</dbReference>
<name>A0A2A2IAR5_9BACI</name>
<comment type="subcellular location">
    <subcellularLocation>
        <location evidence="1">Cytoplasm</location>
    </subcellularLocation>
</comment>
<dbReference type="PANTHER" id="PTHR46594">
    <property type="entry name" value="P-TYPE CATION-TRANSPORTING ATPASE"/>
    <property type="match status" value="1"/>
</dbReference>
<comment type="caution">
    <text evidence="8">The sequence shown here is derived from an EMBL/GenBank/DDBJ whole genome shotgun (WGS) entry which is preliminary data.</text>
</comment>
<dbReference type="InterPro" id="IPR036163">
    <property type="entry name" value="HMA_dom_sf"/>
</dbReference>
<dbReference type="SUPFAM" id="SSF55008">
    <property type="entry name" value="HMA, heavy metal-associated domain"/>
    <property type="match status" value="1"/>
</dbReference>
<dbReference type="GO" id="GO:0005507">
    <property type="term" value="F:copper ion binding"/>
    <property type="evidence" value="ECO:0007669"/>
    <property type="project" value="InterPro"/>
</dbReference>
<keyword evidence="3" id="KW-0963">Cytoplasm</keyword>
<dbReference type="Gene3D" id="3.30.70.100">
    <property type="match status" value="1"/>
</dbReference>
<dbReference type="GO" id="GO:0005737">
    <property type="term" value="C:cytoplasm"/>
    <property type="evidence" value="ECO:0007669"/>
    <property type="project" value="UniProtKB-SubCell"/>
</dbReference>
<keyword evidence="4" id="KW-0479">Metal-binding</keyword>
<feature type="domain" description="HMA" evidence="7">
    <location>
        <begin position="1"/>
        <end position="67"/>
    </location>
</feature>
<keyword evidence="9" id="KW-1185">Reference proteome</keyword>
<evidence type="ECO:0000313" key="8">
    <source>
        <dbReference type="EMBL" id="PAV28717.1"/>
    </source>
</evidence>
<dbReference type="Proteomes" id="UP000218887">
    <property type="component" value="Unassembled WGS sequence"/>
</dbReference>
<dbReference type="Pfam" id="PF00403">
    <property type="entry name" value="HMA"/>
    <property type="match status" value="1"/>
</dbReference>
<gene>
    <name evidence="8" type="ORF">CIL05_15665</name>
</gene>
<dbReference type="FunFam" id="3.30.70.100:FF:000005">
    <property type="entry name" value="Copper-exporting P-type ATPase A"/>
    <property type="match status" value="1"/>
</dbReference>
<evidence type="ECO:0000259" key="7">
    <source>
        <dbReference type="PROSITE" id="PS50846"/>
    </source>
</evidence>
<dbReference type="PANTHER" id="PTHR46594:SF4">
    <property type="entry name" value="P-TYPE CATION-TRANSPORTING ATPASE"/>
    <property type="match status" value="1"/>
</dbReference>
<evidence type="ECO:0000256" key="5">
    <source>
        <dbReference type="ARBA" id="ARBA00023008"/>
    </source>
</evidence>
<dbReference type="InterPro" id="IPR017969">
    <property type="entry name" value="Heavy-metal-associated_CS"/>
</dbReference>
<dbReference type="PROSITE" id="PS50846">
    <property type="entry name" value="HMA_2"/>
    <property type="match status" value="1"/>
</dbReference>
<dbReference type="CDD" id="cd00371">
    <property type="entry name" value="HMA"/>
    <property type="match status" value="1"/>
</dbReference>
<evidence type="ECO:0000256" key="2">
    <source>
        <dbReference type="ARBA" id="ARBA00015313"/>
    </source>
</evidence>
<organism evidence="8 9">
    <name type="scientific">Virgibacillus profundi</name>
    <dbReference type="NCBI Taxonomy" id="2024555"/>
    <lineage>
        <taxon>Bacteria</taxon>
        <taxon>Bacillati</taxon>
        <taxon>Bacillota</taxon>
        <taxon>Bacilli</taxon>
        <taxon>Bacillales</taxon>
        <taxon>Bacillaceae</taxon>
        <taxon>Virgibacillus</taxon>
    </lineage>
</organism>
<dbReference type="OrthoDB" id="9813965at2"/>
<proteinExistence type="predicted"/>
<sequence length="68" mass="7192">MEKTLNVQGMTCGHCKMSVEGALNKLDGVAAAEVNLDAGNVDITFDESKVNVDAMKEAIEDQGYDVSA</sequence>
<dbReference type="InterPro" id="IPR001802">
    <property type="entry name" value="MerP/CopZ"/>
</dbReference>
<dbReference type="PROSITE" id="PS01047">
    <property type="entry name" value="HMA_1"/>
    <property type="match status" value="1"/>
</dbReference>
<dbReference type="AlphaFoldDB" id="A0A2A2IAR5"/>
<evidence type="ECO:0000256" key="4">
    <source>
        <dbReference type="ARBA" id="ARBA00022723"/>
    </source>
</evidence>
<dbReference type="RefSeq" id="WP_095656485.1">
    <property type="nucleotide sequence ID" value="NZ_NPOA01000011.1"/>
</dbReference>
<keyword evidence="5" id="KW-0186">Copper</keyword>